<gene>
    <name evidence="2" type="ORF">BVC80_8977g9</name>
</gene>
<dbReference type="OMA" id="YLLWCAQ"/>
<evidence type="ECO:0000313" key="3">
    <source>
        <dbReference type="Proteomes" id="UP000195402"/>
    </source>
</evidence>
<evidence type="ECO:0008006" key="4">
    <source>
        <dbReference type="Google" id="ProtNLM"/>
    </source>
</evidence>
<proteinExistence type="predicted"/>
<dbReference type="PANTHER" id="PTHR47481">
    <property type="match status" value="1"/>
</dbReference>
<accession>A0A200PYH6</accession>
<dbReference type="EMBL" id="MVGT01003749">
    <property type="protein sequence ID" value="OVA03241.1"/>
    <property type="molecule type" value="Genomic_DNA"/>
</dbReference>
<evidence type="ECO:0000256" key="1">
    <source>
        <dbReference type="SAM" id="MobiDB-lite"/>
    </source>
</evidence>
<name>A0A200PYH6_MACCD</name>
<dbReference type="AlphaFoldDB" id="A0A200PYH6"/>
<dbReference type="PANTHER" id="PTHR47481:SF31">
    <property type="entry name" value="OS01G0873500 PROTEIN"/>
    <property type="match status" value="1"/>
</dbReference>
<keyword evidence="3" id="KW-1185">Reference proteome</keyword>
<reference evidence="2 3" key="1">
    <citation type="journal article" date="2017" name="Mol. Plant">
        <title>The Genome of Medicinal Plant Macleaya cordata Provides New Insights into Benzylisoquinoline Alkaloids Metabolism.</title>
        <authorList>
            <person name="Liu X."/>
            <person name="Liu Y."/>
            <person name="Huang P."/>
            <person name="Ma Y."/>
            <person name="Qing Z."/>
            <person name="Tang Q."/>
            <person name="Cao H."/>
            <person name="Cheng P."/>
            <person name="Zheng Y."/>
            <person name="Yuan Z."/>
            <person name="Zhou Y."/>
            <person name="Liu J."/>
            <person name="Tang Z."/>
            <person name="Zhuo Y."/>
            <person name="Zhang Y."/>
            <person name="Yu L."/>
            <person name="Huang J."/>
            <person name="Yang P."/>
            <person name="Peng Q."/>
            <person name="Zhang J."/>
            <person name="Jiang W."/>
            <person name="Zhang Z."/>
            <person name="Lin K."/>
            <person name="Ro D.K."/>
            <person name="Chen X."/>
            <person name="Xiong X."/>
            <person name="Shang Y."/>
            <person name="Huang S."/>
            <person name="Zeng J."/>
        </authorList>
    </citation>
    <scope>NUCLEOTIDE SEQUENCE [LARGE SCALE GENOMIC DNA]</scope>
    <source>
        <strain evidence="3">cv. BLH2017</strain>
        <tissue evidence="2">Root</tissue>
    </source>
</reference>
<dbReference type="OrthoDB" id="1912561at2759"/>
<evidence type="ECO:0000313" key="2">
    <source>
        <dbReference type="EMBL" id="OVA03241.1"/>
    </source>
</evidence>
<dbReference type="InParanoid" id="A0A200PYH6"/>
<feature type="region of interest" description="Disordered" evidence="1">
    <location>
        <begin position="1"/>
        <end position="23"/>
    </location>
</feature>
<organism evidence="2 3">
    <name type="scientific">Macleaya cordata</name>
    <name type="common">Five-seeded plume-poppy</name>
    <name type="synonym">Bocconia cordata</name>
    <dbReference type="NCBI Taxonomy" id="56857"/>
    <lineage>
        <taxon>Eukaryota</taxon>
        <taxon>Viridiplantae</taxon>
        <taxon>Streptophyta</taxon>
        <taxon>Embryophyta</taxon>
        <taxon>Tracheophyta</taxon>
        <taxon>Spermatophyta</taxon>
        <taxon>Magnoliopsida</taxon>
        <taxon>Ranunculales</taxon>
        <taxon>Papaveraceae</taxon>
        <taxon>Papaveroideae</taxon>
        <taxon>Macleaya</taxon>
    </lineage>
</organism>
<comment type="caution">
    <text evidence="2">The sequence shown here is derived from an EMBL/GenBank/DDBJ whole genome shotgun (WGS) entry which is preliminary data.</text>
</comment>
<sequence length="207" mass="23206">MGDKTPSSTTSSYSSPSSSSSSSFPFSQPHHLLTFKLDNSNYLLWCAQFLPYLQGYDLEGFSDGSHPCPSYKLPDGSVNPDYLFWHKQDKLLLGWMLSFLSKSVLAKVVHYTTSEDVICQCWNIFDYAKRLADSLIASDCPVTDYEIQHALLAGLDTSYDPIVTSLTTTMHSMGFEDFVTFLLTFELRLTNQHASLSTQHVAKVDSK</sequence>
<dbReference type="Proteomes" id="UP000195402">
    <property type="component" value="Unassembled WGS sequence"/>
</dbReference>
<protein>
    <recommendedName>
        <fullName evidence="4">Retrotransposon Copia-like N-terminal domain-containing protein</fullName>
    </recommendedName>
</protein>